<evidence type="ECO:0000313" key="8">
    <source>
        <dbReference type="EMBL" id="THU82065.1"/>
    </source>
</evidence>
<feature type="domain" description="Zn(2)-C6 fungal-type" evidence="7">
    <location>
        <begin position="19"/>
        <end position="52"/>
    </location>
</feature>
<evidence type="ECO:0000259" key="7">
    <source>
        <dbReference type="PROSITE" id="PS50048"/>
    </source>
</evidence>
<proteinExistence type="predicted"/>
<keyword evidence="4" id="KW-0804">Transcription</keyword>
<dbReference type="SMART" id="SM00066">
    <property type="entry name" value="GAL4"/>
    <property type="match status" value="1"/>
</dbReference>
<sequence length="563" mass="61997">MSLDQSSSDALPPLHKGKACSNCRRRKVRCDAVKPVCGPCLRSTGAFSDCEYTESGFTQTQQLQDQIAVLEARIEELQTSGQGSVTLRNPYRGQELEGSSIRQPQPETPSQNASFGPGIMHLVADRLLEELPSNLHQSLINNFLPHAEEMGLFLDADRFAQVALDDQGPYEKPIPALLNAVYVIGAHFSTPAYPADTLAAFVKRALQTVSTGLQVNHTQKVIQTIQAEILVAQLLFVNGRLLEGRYHITAAASLVLSAKLNKYAGGRVTNVGVAGSAGVGAGSTLEQTLPVPKDILEEAERIRAFWTVLWMNNIWTAIDGLPSNITYTTTEARVDTPWPLDFADYKQLQNVGREQITMGHNTIQNFLMNVPDNVRSTAALRSKAGILFEQATLIGAQYKADPSSANLERYFLSLGSLIQRFIENLPAINQASPGASIVDQLCIHTLARVALIRLYLPFVDQDITSFSRVMNAARSVVELLRGVDLSRIQFIDPILAMLWATTCQALMNGTKESRVVDMSWSLITPAGMHSLCREMMSTMEHFVSRCPLMKSQYRDVQAAMRTM</sequence>
<dbReference type="PROSITE" id="PS50048">
    <property type="entry name" value="ZN2_CY6_FUNGAL_2"/>
    <property type="match status" value="1"/>
</dbReference>
<dbReference type="AlphaFoldDB" id="A0A4V4HC62"/>
<keyword evidence="2" id="KW-0479">Metal-binding</keyword>
<dbReference type="SUPFAM" id="SSF57701">
    <property type="entry name" value="Zn2/Cys6 DNA-binding domain"/>
    <property type="match status" value="1"/>
</dbReference>
<dbReference type="EMBL" id="ML179760">
    <property type="protein sequence ID" value="THU82065.1"/>
    <property type="molecule type" value="Genomic_DNA"/>
</dbReference>
<keyword evidence="3" id="KW-0805">Transcription regulation</keyword>
<feature type="compositionally biased region" description="Polar residues" evidence="6">
    <location>
        <begin position="100"/>
        <end position="114"/>
    </location>
</feature>
<dbReference type="InterPro" id="IPR036864">
    <property type="entry name" value="Zn2-C6_fun-type_DNA-bd_sf"/>
</dbReference>
<dbReference type="GO" id="GO:0008270">
    <property type="term" value="F:zinc ion binding"/>
    <property type="evidence" value="ECO:0007669"/>
    <property type="project" value="InterPro"/>
</dbReference>
<reference evidence="8 9" key="1">
    <citation type="journal article" date="2019" name="Nat. Ecol. Evol.">
        <title>Megaphylogeny resolves global patterns of mushroom evolution.</title>
        <authorList>
            <person name="Varga T."/>
            <person name="Krizsan K."/>
            <person name="Foldi C."/>
            <person name="Dima B."/>
            <person name="Sanchez-Garcia M."/>
            <person name="Sanchez-Ramirez S."/>
            <person name="Szollosi G.J."/>
            <person name="Szarkandi J.G."/>
            <person name="Papp V."/>
            <person name="Albert L."/>
            <person name="Andreopoulos W."/>
            <person name="Angelini C."/>
            <person name="Antonin V."/>
            <person name="Barry K.W."/>
            <person name="Bougher N.L."/>
            <person name="Buchanan P."/>
            <person name="Buyck B."/>
            <person name="Bense V."/>
            <person name="Catcheside P."/>
            <person name="Chovatia M."/>
            <person name="Cooper J."/>
            <person name="Damon W."/>
            <person name="Desjardin D."/>
            <person name="Finy P."/>
            <person name="Geml J."/>
            <person name="Haridas S."/>
            <person name="Hughes K."/>
            <person name="Justo A."/>
            <person name="Karasinski D."/>
            <person name="Kautmanova I."/>
            <person name="Kiss B."/>
            <person name="Kocsube S."/>
            <person name="Kotiranta H."/>
            <person name="LaButti K.M."/>
            <person name="Lechner B.E."/>
            <person name="Liimatainen K."/>
            <person name="Lipzen A."/>
            <person name="Lukacs Z."/>
            <person name="Mihaltcheva S."/>
            <person name="Morgado L.N."/>
            <person name="Niskanen T."/>
            <person name="Noordeloos M.E."/>
            <person name="Ohm R.A."/>
            <person name="Ortiz-Santana B."/>
            <person name="Ovrebo C."/>
            <person name="Racz N."/>
            <person name="Riley R."/>
            <person name="Savchenko A."/>
            <person name="Shiryaev A."/>
            <person name="Soop K."/>
            <person name="Spirin V."/>
            <person name="Szebenyi C."/>
            <person name="Tomsovsky M."/>
            <person name="Tulloss R.E."/>
            <person name="Uehling J."/>
            <person name="Grigoriev I.V."/>
            <person name="Vagvolgyi C."/>
            <person name="Papp T."/>
            <person name="Martin F.M."/>
            <person name="Miettinen O."/>
            <person name="Hibbett D.S."/>
            <person name="Nagy L.G."/>
        </authorList>
    </citation>
    <scope>NUCLEOTIDE SEQUENCE [LARGE SCALE GENOMIC DNA]</scope>
    <source>
        <strain evidence="8 9">CBS 962.96</strain>
    </source>
</reference>
<organism evidence="8 9">
    <name type="scientific">Dendrothele bispora (strain CBS 962.96)</name>
    <dbReference type="NCBI Taxonomy" id="1314807"/>
    <lineage>
        <taxon>Eukaryota</taxon>
        <taxon>Fungi</taxon>
        <taxon>Dikarya</taxon>
        <taxon>Basidiomycota</taxon>
        <taxon>Agaricomycotina</taxon>
        <taxon>Agaricomycetes</taxon>
        <taxon>Agaricomycetidae</taxon>
        <taxon>Agaricales</taxon>
        <taxon>Agaricales incertae sedis</taxon>
        <taxon>Dendrothele</taxon>
    </lineage>
</organism>
<dbReference type="Pfam" id="PF00172">
    <property type="entry name" value="Zn_clus"/>
    <property type="match status" value="1"/>
</dbReference>
<name>A0A4V4HC62_DENBC</name>
<keyword evidence="5" id="KW-0539">Nucleus</keyword>
<dbReference type="PANTHER" id="PTHR47338:SF29">
    <property type="entry name" value="ZN(2)-C6 FUNGAL-TYPE DOMAIN-CONTAINING PROTEIN"/>
    <property type="match status" value="1"/>
</dbReference>
<evidence type="ECO:0000256" key="4">
    <source>
        <dbReference type="ARBA" id="ARBA00023163"/>
    </source>
</evidence>
<protein>
    <recommendedName>
        <fullName evidence="7">Zn(2)-C6 fungal-type domain-containing protein</fullName>
    </recommendedName>
</protein>
<evidence type="ECO:0000313" key="9">
    <source>
        <dbReference type="Proteomes" id="UP000297245"/>
    </source>
</evidence>
<dbReference type="PANTHER" id="PTHR47338">
    <property type="entry name" value="ZN(II)2CYS6 TRANSCRIPTION FACTOR (EUROFUNG)-RELATED"/>
    <property type="match status" value="1"/>
</dbReference>
<dbReference type="CDD" id="cd00067">
    <property type="entry name" value="GAL4"/>
    <property type="match status" value="1"/>
</dbReference>
<dbReference type="GO" id="GO:0005634">
    <property type="term" value="C:nucleus"/>
    <property type="evidence" value="ECO:0007669"/>
    <property type="project" value="UniProtKB-SubCell"/>
</dbReference>
<dbReference type="GO" id="GO:0000981">
    <property type="term" value="F:DNA-binding transcription factor activity, RNA polymerase II-specific"/>
    <property type="evidence" value="ECO:0007669"/>
    <property type="project" value="InterPro"/>
</dbReference>
<feature type="region of interest" description="Disordered" evidence="6">
    <location>
        <begin position="94"/>
        <end position="115"/>
    </location>
</feature>
<evidence type="ECO:0000256" key="1">
    <source>
        <dbReference type="ARBA" id="ARBA00004123"/>
    </source>
</evidence>
<dbReference type="Proteomes" id="UP000297245">
    <property type="component" value="Unassembled WGS sequence"/>
</dbReference>
<keyword evidence="9" id="KW-1185">Reference proteome</keyword>
<evidence type="ECO:0000256" key="6">
    <source>
        <dbReference type="SAM" id="MobiDB-lite"/>
    </source>
</evidence>
<gene>
    <name evidence="8" type="ORF">K435DRAFT_972090</name>
</gene>
<accession>A0A4V4HC62</accession>
<evidence type="ECO:0000256" key="3">
    <source>
        <dbReference type="ARBA" id="ARBA00023015"/>
    </source>
</evidence>
<dbReference type="OrthoDB" id="2309723at2759"/>
<dbReference type="InterPro" id="IPR050815">
    <property type="entry name" value="TF_fung"/>
</dbReference>
<dbReference type="CDD" id="cd12148">
    <property type="entry name" value="fungal_TF_MHR"/>
    <property type="match status" value="1"/>
</dbReference>
<comment type="subcellular location">
    <subcellularLocation>
        <location evidence="1">Nucleus</location>
    </subcellularLocation>
</comment>
<dbReference type="Gene3D" id="4.10.240.10">
    <property type="entry name" value="Zn(2)-C6 fungal-type DNA-binding domain"/>
    <property type="match status" value="1"/>
</dbReference>
<dbReference type="InterPro" id="IPR001138">
    <property type="entry name" value="Zn2Cys6_DnaBD"/>
</dbReference>
<evidence type="ECO:0000256" key="5">
    <source>
        <dbReference type="ARBA" id="ARBA00023242"/>
    </source>
</evidence>
<evidence type="ECO:0000256" key="2">
    <source>
        <dbReference type="ARBA" id="ARBA00022723"/>
    </source>
</evidence>